<protein>
    <recommendedName>
        <fullName evidence="4">DUF502 domain-containing protein</fullName>
    </recommendedName>
</protein>
<keyword evidence="1" id="KW-0472">Membrane</keyword>
<dbReference type="RefSeq" id="WP_282200378.1">
    <property type="nucleotide sequence ID" value="NZ_BOQE01000001.1"/>
</dbReference>
<evidence type="ECO:0000313" key="2">
    <source>
        <dbReference type="EMBL" id="GIM47397.1"/>
    </source>
</evidence>
<keyword evidence="1" id="KW-1133">Transmembrane helix</keyword>
<evidence type="ECO:0008006" key="4">
    <source>
        <dbReference type="Google" id="ProtNLM"/>
    </source>
</evidence>
<gene>
    <name evidence="2" type="ORF">DNHGIG_29460</name>
</gene>
<proteinExistence type="predicted"/>
<dbReference type="Pfam" id="PF04367">
    <property type="entry name" value="DUF502"/>
    <property type="match status" value="1"/>
</dbReference>
<reference evidence="2" key="1">
    <citation type="journal article" date="2023" name="Int. J. Syst. Evol. Microbiol.">
        <title>Collibacillus ludicampi gen. nov., sp. nov., a new soil bacterium of the family Alicyclobacillaceae.</title>
        <authorList>
            <person name="Jojima T."/>
            <person name="Ioku Y."/>
            <person name="Fukuta Y."/>
            <person name="Shirasaka N."/>
            <person name="Matsumura Y."/>
            <person name="Mori M."/>
        </authorList>
    </citation>
    <scope>NUCLEOTIDE SEQUENCE</scope>
    <source>
        <strain evidence="2">TP075</strain>
    </source>
</reference>
<dbReference type="EMBL" id="BOQE01000001">
    <property type="protein sequence ID" value="GIM47397.1"/>
    <property type="molecule type" value="Genomic_DNA"/>
</dbReference>
<dbReference type="AlphaFoldDB" id="A0AAV4LJ32"/>
<evidence type="ECO:0000313" key="3">
    <source>
        <dbReference type="Proteomes" id="UP001057291"/>
    </source>
</evidence>
<keyword evidence="3" id="KW-1185">Reference proteome</keyword>
<comment type="caution">
    <text evidence="2">The sequence shown here is derived from an EMBL/GenBank/DDBJ whole genome shotgun (WGS) entry which is preliminary data.</text>
</comment>
<dbReference type="Proteomes" id="UP001057291">
    <property type="component" value="Unassembled WGS sequence"/>
</dbReference>
<sequence>MKRLVKYFVNGIITIVPIGLVIYVIVQVFQFLDNLLGRFLRQEMKSYIPGLGLLLSIILITCIGILATNYVSRRIFDLADQILKKIPFVKSLYAIVKETIESLIGKKRSFSQVALITIPGTSMKMVGFLTSDDAGALTDSLSGYVTVYVPQSFQMAGLTLLVPREDVELLPITAEEAMRFILSAGVAGYRKESVSTD</sequence>
<evidence type="ECO:0000256" key="1">
    <source>
        <dbReference type="SAM" id="Phobius"/>
    </source>
</evidence>
<accession>A0AAV4LJ32</accession>
<name>A0AAV4LJ32_9BACL</name>
<feature type="transmembrane region" description="Helical" evidence="1">
    <location>
        <begin position="46"/>
        <end position="67"/>
    </location>
</feature>
<dbReference type="PANTHER" id="PTHR31876:SF26">
    <property type="entry name" value="PROTEIN LIKE COV 2"/>
    <property type="match status" value="1"/>
</dbReference>
<organism evidence="2 3">
    <name type="scientific">Collibacillus ludicampi</name>
    <dbReference type="NCBI Taxonomy" id="2771369"/>
    <lineage>
        <taxon>Bacteria</taxon>
        <taxon>Bacillati</taxon>
        <taxon>Bacillota</taxon>
        <taxon>Bacilli</taxon>
        <taxon>Bacillales</taxon>
        <taxon>Alicyclobacillaceae</taxon>
        <taxon>Collibacillus</taxon>
    </lineage>
</organism>
<dbReference type="PANTHER" id="PTHR31876">
    <property type="entry name" value="COV-LIKE PROTEIN 1"/>
    <property type="match status" value="1"/>
</dbReference>
<feature type="transmembrane region" description="Helical" evidence="1">
    <location>
        <begin position="7"/>
        <end position="26"/>
    </location>
</feature>
<keyword evidence="1" id="KW-0812">Transmembrane</keyword>
<dbReference type="InterPro" id="IPR007462">
    <property type="entry name" value="COV1-like"/>
</dbReference>